<comment type="similarity">
    <text evidence="1">Belongs to the Gfa family.</text>
</comment>
<keyword evidence="3" id="KW-0862">Zinc</keyword>
<dbReference type="Proteomes" id="UP000199598">
    <property type="component" value="Unassembled WGS sequence"/>
</dbReference>
<comment type="caution">
    <text evidence="6">The sequence shown here is derived from an EMBL/GenBank/DDBJ whole genome shotgun (WGS) entry which is preliminary data.</text>
</comment>
<dbReference type="PANTHER" id="PTHR33337:SF40">
    <property type="entry name" value="CENP-V_GFA DOMAIN-CONTAINING PROTEIN-RELATED"/>
    <property type="match status" value="1"/>
</dbReference>
<name>A0A1I4DJ28_9HYPH</name>
<evidence type="ECO:0000256" key="2">
    <source>
        <dbReference type="ARBA" id="ARBA00022723"/>
    </source>
</evidence>
<evidence type="ECO:0000256" key="4">
    <source>
        <dbReference type="ARBA" id="ARBA00023239"/>
    </source>
</evidence>
<protein>
    <submittedName>
        <fullName evidence="6">Uncharacterized conserved protein</fullName>
    </submittedName>
</protein>
<evidence type="ECO:0000256" key="3">
    <source>
        <dbReference type="ARBA" id="ARBA00022833"/>
    </source>
</evidence>
<dbReference type="Pfam" id="PF04828">
    <property type="entry name" value="GFA"/>
    <property type="match status" value="1"/>
</dbReference>
<dbReference type="EMBL" id="FOSK01000012">
    <property type="protein sequence ID" value="SFK93542.1"/>
    <property type="molecule type" value="Genomic_DNA"/>
</dbReference>
<dbReference type="PANTHER" id="PTHR33337">
    <property type="entry name" value="GFA DOMAIN-CONTAINING PROTEIN"/>
    <property type="match status" value="1"/>
</dbReference>
<feature type="domain" description="CENP-V/GFA" evidence="5">
    <location>
        <begin position="6"/>
        <end position="123"/>
    </location>
</feature>
<keyword evidence="7" id="KW-1185">Reference proteome</keyword>
<proteinExistence type="inferred from homology"/>
<gene>
    <name evidence="6" type="ORF">SAMN04488518_1122</name>
</gene>
<dbReference type="InterPro" id="IPR006913">
    <property type="entry name" value="CENP-V/GFA"/>
</dbReference>
<dbReference type="PROSITE" id="PS51891">
    <property type="entry name" value="CENP_V_GFA"/>
    <property type="match status" value="1"/>
</dbReference>
<keyword evidence="2" id="KW-0479">Metal-binding</keyword>
<evidence type="ECO:0000256" key="1">
    <source>
        <dbReference type="ARBA" id="ARBA00005495"/>
    </source>
</evidence>
<accession>A0A1I4DJ28</accession>
<evidence type="ECO:0000313" key="6">
    <source>
        <dbReference type="EMBL" id="SFK93542.1"/>
    </source>
</evidence>
<evidence type="ECO:0000313" key="7">
    <source>
        <dbReference type="Proteomes" id="UP000199598"/>
    </source>
</evidence>
<keyword evidence="4" id="KW-0456">Lyase</keyword>
<dbReference type="InterPro" id="IPR011057">
    <property type="entry name" value="Mss4-like_sf"/>
</dbReference>
<evidence type="ECO:0000259" key="5">
    <source>
        <dbReference type="PROSITE" id="PS51891"/>
    </source>
</evidence>
<organism evidence="6 7">
    <name type="scientific">Pseudovibrio ascidiaceicola</name>
    <dbReference type="NCBI Taxonomy" id="285279"/>
    <lineage>
        <taxon>Bacteria</taxon>
        <taxon>Pseudomonadati</taxon>
        <taxon>Pseudomonadota</taxon>
        <taxon>Alphaproteobacteria</taxon>
        <taxon>Hyphomicrobiales</taxon>
        <taxon>Stappiaceae</taxon>
        <taxon>Pseudovibrio</taxon>
    </lineage>
</organism>
<dbReference type="Gene3D" id="3.90.1590.10">
    <property type="entry name" value="glutathione-dependent formaldehyde- activating enzyme (gfa)"/>
    <property type="match status" value="1"/>
</dbReference>
<sequence length="143" mass="15634">MSVMKRSGRCMCGAVSYKIEGDPVVTAQCHCEECRRLSGTGHTVGAMFRADQVIISGKLGEYVYTSANSSQVTKAFCSGCGSPIYGRNTKAPDHMTLPLGSMDNADDLEIQVVIFDRDKPHWDALPETAAVFETQPDWKPEKV</sequence>
<reference evidence="6 7" key="1">
    <citation type="submission" date="2016-10" db="EMBL/GenBank/DDBJ databases">
        <authorList>
            <person name="Varghese N."/>
            <person name="Submissions S."/>
        </authorList>
    </citation>
    <scope>NUCLEOTIDE SEQUENCE [LARGE SCALE GENOMIC DNA]</scope>
    <source>
        <strain evidence="6 7">DSM 16392</strain>
    </source>
</reference>
<dbReference type="SUPFAM" id="SSF51316">
    <property type="entry name" value="Mss4-like"/>
    <property type="match status" value="1"/>
</dbReference>